<dbReference type="Proteomes" id="UP001642464">
    <property type="component" value="Unassembled WGS sequence"/>
</dbReference>
<protein>
    <recommendedName>
        <fullName evidence="4">THO complex subunit 2</fullName>
    </recommendedName>
</protein>
<keyword evidence="3" id="KW-1185">Reference proteome</keyword>
<reference evidence="2 3" key="1">
    <citation type="submission" date="2024-02" db="EMBL/GenBank/DDBJ databases">
        <authorList>
            <person name="Chen Y."/>
            <person name="Shah S."/>
            <person name="Dougan E. K."/>
            <person name="Thang M."/>
            <person name="Chan C."/>
        </authorList>
    </citation>
    <scope>NUCLEOTIDE SEQUENCE [LARGE SCALE GENOMIC DNA]</scope>
</reference>
<accession>A0ABP0K3S3</accession>
<evidence type="ECO:0008006" key="4">
    <source>
        <dbReference type="Google" id="ProtNLM"/>
    </source>
</evidence>
<evidence type="ECO:0000256" key="1">
    <source>
        <dbReference type="SAM" id="MobiDB-lite"/>
    </source>
</evidence>
<feature type="region of interest" description="Disordered" evidence="1">
    <location>
        <begin position="1255"/>
        <end position="1274"/>
    </location>
</feature>
<evidence type="ECO:0000313" key="3">
    <source>
        <dbReference type="Proteomes" id="UP001642464"/>
    </source>
</evidence>
<gene>
    <name evidence="2" type="ORF">SCF082_LOCUS15346</name>
</gene>
<feature type="compositionally biased region" description="Low complexity" evidence="1">
    <location>
        <begin position="349"/>
        <end position="376"/>
    </location>
</feature>
<evidence type="ECO:0000313" key="2">
    <source>
        <dbReference type="EMBL" id="CAK9021433.1"/>
    </source>
</evidence>
<feature type="region of interest" description="Disordered" evidence="1">
    <location>
        <begin position="339"/>
        <end position="376"/>
    </location>
</feature>
<sequence>MWTASDLVVEIGSIASLLETRLKAFSAGSQKGKEFEDGIIKNFCNKVKSLPSLTMADATQLYDAASSSCLSNDQQRAVNECVDEKLSNPSSASHPSPSGPVTPQLVEHLWNFLTIAEWEQVKDKNLCLVAKSNVIAKRLRLLGVKILHEQTTGRAVAILISELTTMPEYKVIRQMVDEFKSIFHKNDTKAAPFFVKKFPEKPEQLTDMHLQHAYGDAEGENQPIQDLNPQMLQHLVAKHIPLRKDNKLLRDAAKSSATASSSKDIAPSHEAATHSFAAASQFKQMEMFYNFMKMMEQQQHGQQQGQCKVKISPTKRKALADEPSFQPKKRHALPIMDKAAEAEEEPEAAEAAPAETNEQAATSAKASVAAPASEVSGSDIENMAFEKLRLAKNKTVPMKKPQASPSALAQKASKSSAKGPATTSPKLMKKPSSNPMHVCAGMTKLSDYKITSIDPEDLHNDFNIVGSRHWKRAFNLATRLGESKEKAQSFAEKMRPHKLQKLDELKRKHPFVTQSALSSLVSEFKKEGLPQLSSRKHQSEAKKLASSGEAYGPLIRKVSLSCCDGESISLEVVNYLTFLALAFQSGGALYEGLCKAFAAGCSYDQPFKLLLYSDEIVPGNPLGHTLSRKVWVFYAPIVELGGSNLQKEIAWQCLCICRSSLVSKLQAGVSQIFAAILKTIFCGDFNPSVGLTLKGPDGQHQKLFLSFGGMLQDGAANKFAWSIKGDAGSRFCILCKNLFAKTSLIMQDGEEILTSSMHKAHGLKFASNQDIKSSIARLQRKKLEYTAEAFKDWEQACGFVYQEKSLLLDPDLQHVLNPANNFVHDWMHAILANGIMATILTLLLKTLEESKEFDAHDTFGNYLQKWTFPKALKLQPHSLFSKKRKKSNQEANTFKATASEFLGMYAILSFFMQTVLIPAKHCVEACNVFIELGNLLDILQAIPICSITPAHLQTAVEAFFDAVETAHWVDSFHSKFHWLVHLPAELEYLKCLPSCFCLERKHKAVKKFAQATSNLKNYEAGVLMDVVAQELYDLKERPGIFLGAIALEHHGLPTKYFKELISKYFPSQNALLVALCFSSLLVRSPIRDFLVTDPGWEALREHTRDTTRKRPAQVPDRLDGLPTAWKAVYALAPEADAQAAWREEKQKASRAKSMKKEVSDPRLEWESRPGESIEHELARLKAESSQIRKAIDAKKPVYEDWCKKVAEAKTQRSEAEELSRTFLRAYEKASYDHAAAMGQLRSSDMYFRFLTQDGSPGEWELGPAVGSSCDEHLS</sequence>
<comment type="caution">
    <text evidence="2">The sequence shown here is derived from an EMBL/GenBank/DDBJ whole genome shotgun (WGS) entry which is preliminary data.</text>
</comment>
<feature type="region of interest" description="Disordered" evidence="1">
    <location>
        <begin position="393"/>
        <end position="437"/>
    </location>
</feature>
<name>A0ABP0K3S3_9DINO</name>
<dbReference type="EMBL" id="CAXAMM010009791">
    <property type="protein sequence ID" value="CAK9021433.1"/>
    <property type="molecule type" value="Genomic_DNA"/>
</dbReference>
<proteinExistence type="predicted"/>
<organism evidence="2 3">
    <name type="scientific">Durusdinium trenchii</name>
    <dbReference type="NCBI Taxonomy" id="1381693"/>
    <lineage>
        <taxon>Eukaryota</taxon>
        <taxon>Sar</taxon>
        <taxon>Alveolata</taxon>
        <taxon>Dinophyceae</taxon>
        <taxon>Suessiales</taxon>
        <taxon>Symbiodiniaceae</taxon>
        <taxon>Durusdinium</taxon>
    </lineage>
</organism>
<feature type="compositionally biased region" description="Low complexity" evidence="1">
    <location>
        <begin position="401"/>
        <end position="424"/>
    </location>
</feature>